<organism evidence="6 7">
    <name type="scientific">Enterococcus avium</name>
    <name type="common">Streptococcus avium</name>
    <dbReference type="NCBI Taxonomy" id="33945"/>
    <lineage>
        <taxon>Bacteria</taxon>
        <taxon>Bacillati</taxon>
        <taxon>Bacillota</taxon>
        <taxon>Bacilli</taxon>
        <taxon>Lactobacillales</taxon>
        <taxon>Enterococcaceae</taxon>
        <taxon>Enterococcus</taxon>
    </lineage>
</organism>
<evidence type="ECO:0000256" key="1">
    <source>
        <dbReference type="ARBA" id="ARBA00022670"/>
    </source>
</evidence>
<keyword evidence="1" id="KW-0645">Protease</keyword>
<reference evidence="6" key="1">
    <citation type="submission" date="2023-03" db="EMBL/GenBank/DDBJ databases">
        <authorList>
            <person name="Shen W."/>
            <person name="Cai J."/>
        </authorList>
    </citation>
    <scope>NUCLEOTIDE SEQUENCE</scope>
    <source>
        <strain evidence="6">P33-2</strain>
    </source>
</reference>
<evidence type="ECO:0000256" key="4">
    <source>
        <dbReference type="PIRSR" id="PIRSR605754-1"/>
    </source>
</evidence>
<protein>
    <submittedName>
        <fullName evidence="6">Class A sortase</fullName>
    </submittedName>
</protein>
<keyword evidence="5" id="KW-0812">Transmembrane</keyword>
<sequence length="236" mass="26767">MKLSKKRNKFEKIKKYSTKRKLLTILGMAVAILALLVGYTIRNEFKEYQFKSNIAEAKVTEEPQHFADSNDKVTNDLSISEMVQLQQQAIEQGINKQSPGHIYFPTFDLSIPIYMGTNQLTLSLGATTYFYEDAQMGKGNYVLAGHNMEMPGVMFSDLSKLTKGDAVDLIDTEKTYRYRVSDIFVIPPKFSTVQGRPEEGSFLSLPKEGERAKLTLFTCIYTARGKERLVVQGYLE</sequence>
<keyword evidence="5" id="KW-0472">Membrane</keyword>
<proteinExistence type="predicted"/>
<feature type="transmembrane region" description="Helical" evidence="5">
    <location>
        <begin position="21"/>
        <end position="41"/>
    </location>
</feature>
<feature type="active site" description="Proton donor/acceptor" evidence="4">
    <location>
        <position position="146"/>
    </location>
</feature>
<evidence type="ECO:0000256" key="5">
    <source>
        <dbReference type="SAM" id="Phobius"/>
    </source>
</evidence>
<dbReference type="Gene3D" id="2.40.260.10">
    <property type="entry name" value="Sortase"/>
    <property type="match status" value="1"/>
</dbReference>
<dbReference type="InterPro" id="IPR042007">
    <property type="entry name" value="Sortase_A"/>
</dbReference>
<dbReference type="CDD" id="cd06165">
    <property type="entry name" value="Sortase_A"/>
    <property type="match status" value="1"/>
</dbReference>
<dbReference type="GO" id="GO:0006508">
    <property type="term" value="P:proteolysis"/>
    <property type="evidence" value="ECO:0007669"/>
    <property type="project" value="UniProtKB-KW"/>
</dbReference>
<dbReference type="SUPFAM" id="SSF63817">
    <property type="entry name" value="Sortase"/>
    <property type="match status" value="1"/>
</dbReference>
<dbReference type="EMBL" id="JARPWH010000007">
    <property type="protein sequence ID" value="MDT2401467.1"/>
    <property type="molecule type" value="Genomic_DNA"/>
</dbReference>
<dbReference type="InterPro" id="IPR023365">
    <property type="entry name" value="Sortase_dom-sf"/>
</dbReference>
<dbReference type="AlphaFoldDB" id="A0AAW8RNG8"/>
<keyword evidence="2" id="KW-0378">Hydrolase</keyword>
<dbReference type="RefSeq" id="WP_311860862.1">
    <property type="nucleotide sequence ID" value="NZ_JARPWD010000006.1"/>
</dbReference>
<dbReference type="Pfam" id="PF04203">
    <property type="entry name" value="Sortase"/>
    <property type="match status" value="1"/>
</dbReference>
<evidence type="ECO:0000313" key="7">
    <source>
        <dbReference type="Proteomes" id="UP001260773"/>
    </source>
</evidence>
<evidence type="ECO:0000256" key="3">
    <source>
        <dbReference type="ARBA" id="ARBA00022807"/>
    </source>
</evidence>
<accession>A0AAW8RNG8</accession>
<keyword evidence="3" id="KW-0788">Thiol protease</keyword>
<gene>
    <name evidence="6" type="ORF">P7D43_03720</name>
</gene>
<evidence type="ECO:0000256" key="2">
    <source>
        <dbReference type="ARBA" id="ARBA00022801"/>
    </source>
</evidence>
<name>A0AAW8RNG8_ENTAV</name>
<comment type="caution">
    <text evidence="6">The sequence shown here is derived from an EMBL/GenBank/DDBJ whole genome shotgun (WGS) entry which is preliminary data.</text>
</comment>
<dbReference type="NCBIfam" id="TIGR01076">
    <property type="entry name" value="sortase_fam"/>
    <property type="match status" value="1"/>
</dbReference>
<evidence type="ECO:0000313" key="6">
    <source>
        <dbReference type="EMBL" id="MDT2401467.1"/>
    </source>
</evidence>
<dbReference type="Proteomes" id="UP001260773">
    <property type="component" value="Unassembled WGS sequence"/>
</dbReference>
<dbReference type="InterPro" id="IPR005754">
    <property type="entry name" value="Sortase"/>
</dbReference>
<feature type="active site" description="Acyl-thioester intermediate" evidence="4">
    <location>
        <position position="219"/>
    </location>
</feature>
<keyword evidence="5" id="KW-1133">Transmembrane helix</keyword>
<dbReference type="GO" id="GO:0008234">
    <property type="term" value="F:cysteine-type peptidase activity"/>
    <property type="evidence" value="ECO:0007669"/>
    <property type="project" value="UniProtKB-KW"/>
</dbReference>